<evidence type="ECO:0000313" key="2">
    <source>
        <dbReference type="Proteomes" id="UP000762676"/>
    </source>
</evidence>
<dbReference type="AlphaFoldDB" id="A0AAV4ESC6"/>
<proteinExistence type="predicted"/>
<dbReference type="Proteomes" id="UP000762676">
    <property type="component" value="Unassembled WGS sequence"/>
</dbReference>
<keyword evidence="2" id="KW-1185">Reference proteome</keyword>
<organism evidence="1 2">
    <name type="scientific">Elysia marginata</name>
    <dbReference type="NCBI Taxonomy" id="1093978"/>
    <lineage>
        <taxon>Eukaryota</taxon>
        <taxon>Metazoa</taxon>
        <taxon>Spiralia</taxon>
        <taxon>Lophotrochozoa</taxon>
        <taxon>Mollusca</taxon>
        <taxon>Gastropoda</taxon>
        <taxon>Heterobranchia</taxon>
        <taxon>Euthyneura</taxon>
        <taxon>Panpulmonata</taxon>
        <taxon>Sacoglossa</taxon>
        <taxon>Placobranchoidea</taxon>
        <taxon>Plakobranchidae</taxon>
        <taxon>Elysia</taxon>
    </lineage>
</organism>
<reference evidence="1 2" key="1">
    <citation type="journal article" date="2021" name="Elife">
        <title>Chloroplast acquisition without the gene transfer in kleptoplastic sea slugs, Plakobranchus ocellatus.</title>
        <authorList>
            <person name="Maeda T."/>
            <person name="Takahashi S."/>
            <person name="Yoshida T."/>
            <person name="Shimamura S."/>
            <person name="Takaki Y."/>
            <person name="Nagai Y."/>
            <person name="Toyoda A."/>
            <person name="Suzuki Y."/>
            <person name="Arimoto A."/>
            <person name="Ishii H."/>
            <person name="Satoh N."/>
            <person name="Nishiyama T."/>
            <person name="Hasebe M."/>
            <person name="Maruyama T."/>
            <person name="Minagawa J."/>
            <person name="Obokata J."/>
            <person name="Shigenobu S."/>
        </authorList>
    </citation>
    <scope>NUCLEOTIDE SEQUENCE [LARGE SCALE GENOMIC DNA]</scope>
</reference>
<evidence type="ECO:0000313" key="1">
    <source>
        <dbReference type="EMBL" id="GFR63898.1"/>
    </source>
</evidence>
<gene>
    <name evidence="1" type="ORF">ElyMa_003618000</name>
</gene>
<accession>A0AAV4ESC6</accession>
<sequence>MWTSLALFRWCSPRDVDAHHFNQQSQQPRRGHLSWNPHGHIITLAQHVQGAQYACLHVSDYQCQCSGELCSVALSVITLKATALTIDILNLYMNRYVTR</sequence>
<comment type="caution">
    <text evidence="1">The sequence shown here is derived from an EMBL/GenBank/DDBJ whole genome shotgun (WGS) entry which is preliminary data.</text>
</comment>
<name>A0AAV4ESC6_9GAST</name>
<dbReference type="EMBL" id="BMAT01007417">
    <property type="protein sequence ID" value="GFR63898.1"/>
    <property type="molecule type" value="Genomic_DNA"/>
</dbReference>
<protein>
    <submittedName>
        <fullName evidence="1">Uncharacterized protein</fullName>
    </submittedName>
</protein>